<evidence type="ECO:0000313" key="6">
    <source>
        <dbReference type="EMBL" id="MBU3853381.1"/>
    </source>
</evidence>
<reference evidence="6" key="1">
    <citation type="journal article" date="2021" name="PeerJ">
        <title>Extensive microbial diversity within the chicken gut microbiome revealed by metagenomics and culture.</title>
        <authorList>
            <person name="Gilroy R."/>
            <person name="Ravi A."/>
            <person name="Getino M."/>
            <person name="Pursley I."/>
            <person name="Horton D.L."/>
            <person name="Alikhan N.F."/>
            <person name="Baker D."/>
            <person name="Gharbi K."/>
            <person name="Hall N."/>
            <person name="Watson M."/>
            <person name="Adriaenssens E.M."/>
            <person name="Foster-Nyarko E."/>
            <person name="Jarju S."/>
            <person name="Secka A."/>
            <person name="Antonio M."/>
            <person name="Oren A."/>
            <person name="Chaudhuri R.R."/>
            <person name="La Ragione R."/>
            <person name="Hildebrand F."/>
            <person name="Pallen M.J."/>
        </authorList>
    </citation>
    <scope>NUCLEOTIDE SEQUENCE</scope>
    <source>
        <strain evidence="6">G3-2149</strain>
    </source>
</reference>
<sequence>MENERLETAIFAGGCFWGMEHMMRKFPGVKSVMPGYIGGHKDHPRYEEVKAHTTGHAEAVRVQFDPSVVSFEELARYFFEIHDPTQTDGQGPDLGPQYRSEIFYTSEEQKQVSEKLIAILKEKGYDVVTRLTPATEFWTAEEYHQNYYAKTGEEPYCHIYKKRF</sequence>
<reference evidence="6" key="2">
    <citation type="submission" date="2021-04" db="EMBL/GenBank/DDBJ databases">
        <authorList>
            <person name="Gilroy R."/>
        </authorList>
    </citation>
    <scope>NUCLEOTIDE SEQUENCE</scope>
    <source>
        <strain evidence="6">G3-2149</strain>
    </source>
</reference>
<dbReference type="Proteomes" id="UP000823865">
    <property type="component" value="Unassembled WGS sequence"/>
</dbReference>
<evidence type="ECO:0000256" key="1">
    <source>
        <dbReference type="ARBA" id="ARBA00023002"/>
    </source>
</evidence>
<dbReference type="GO" id="GO:0008113">
    <property type="term" value="F:peptide-methionine (S)-S-oxide reductase activity"/>
    <property type="evidence" value="ECO:0007669"/>
    <property type="project" value="UniProtKB-UniRule"/>
</dbReference>
<dbReference type="EC" id="1.8.4.11" evidence="4"/>
<proteinExistence type="inferred from homology"/>
<dbReference type="PANTHER" id="PTHR43774:SF1">
    <property type="entry name" value="PEPTIDE METHIONINE SULFOXIDE REDUCTASE MSRA 2"/>
    <property type="match status" value="1"/>
</dbReference>
<dbReference type="Gene3D" id="3.30.1060.10">
    <property type="entry name" value="Peptide methionine sulphoxide reductase MsrA"/>
    <property type="match status" value="1"/>
</dbReference>
<dbReference type="Pfam" id="PF01625">
    <property type="entry name" value="PMSR"/>
    <property type="match status" value="1"/>
</dbReference>
<comment type="caution">
    <text evidence="6">The sequence shown here is derived from an EMBL/GenBank/DDBJ whole genome shotgun (WGS) entry which is preliminary data.</text>
</comment>
<name>A0A9E2L641_9BACT</name>
<dbReference type="InterPro" id="IPR002569">
    <property type="entry name" value="Met_Sox_Rdtase_MsrA_dom"/>
</dbReference>
<evidence type="ECO:0000256" key="2">
    <source>
        <dbReference type="ARBA" id="ARBA00047806"/>
    </source>
</evidence>
<dbReference type="HAMAP" id="MF_01401">
    <property type="entry name" value="MsrA"/>
    <property type="match status" value="1"/>
</dbReference>
<comment type="catalytic activity">
    <reaction evidence="2 4">
        <text>L-methionyl-[protein] + [thioredoxin]-disulfide + H2O = L-methionyl-(S)-S-oxide-[protein] + [thioredoxin]-dithiol</text>
        <dbReference type="Rhea" id="RHEA:14217"/>
        <dbReference type="Rhea" id="RHEA-COMP:10698"/>
        <dbReference type="Rhea" id="RHEA-COMP:10700"/>
        <dbReference type="Rhea" id="RHEA-COMP:12313"/>
        <dbReference type="Rhea" id="RHEA-COMP:12315"/>
        <dbReference type="ChEBI" id="CHEBI:15377"/>
        <dbReference type="ChEBI" id="CHEBI:16044"/>
        <dbReference type="ChEBI" id="CHEBI:29950"/>
        <dbReference type="ChEBI" id="CHEBI:44120"/>
        <dbReference type="ChEBI" id="CHEBI:50058"/>
        <dbReference type="EC" id="1.8.4.11"/>
    </reaction>
</comment>
<comment type="function">
    <text evidence="4">Has an important function as a repair enzyme for proteins that have been inactivated by oxidation. Catalyzes the reversible oxidation-reduction of methionine sulfoxide in proteins to methionine.</text>
</comment>
<feature type="active site" evidence="4">
    <location>
        <position position="15"/>
    </location>
</feature>
<accession>A0A9E2L641</accession>
<dbReference type="SUPFAM" id="SSF55068">
    <property type="entry name" value="Peptide methionine sulfoxide reductase"/>
    <property type="match status" value="1"/>
</dbReference>
<comment type="similarity">
    <text evidence="4">Belongs to the MsrA Met sulfoxide reductase family.</text>
</comment>
<evidence type="ECO:0000256" key="4">
    <source>
        <dbReference type="HAMAP-Rule" id="MF_01401"/>
    </source>
</evidence>
<feature type="domain" description="Peptide methionine sulphoxide reductase MsrA" evidence="5">
    <location>
        <begin position="8"/>
        <end position="158"/>
    </location>
</feature>
<dbReference type="PANTHER" id="PTHR43774">
    <property type="entry name" value="PEPTIDE METHIONINE SULFOXIDE REDUCTASE"/>
    <property type="match status" value="1"/>
</dbReference>
<evidence type="ECO:0000313" key="7">
    <source>
        <dbReference type="Proteomes" id="UP000823865"/>
    </source>
</evidence>
<keyword evidence="1 4" id="KW-0560">Oxidoreductase</keyword>
<dbReference type="EMBL" id="JAHLFU010000128">
    <property type="protein sequence ID" value="MBU3853381.1"/>
    <property type="molecule type" value="Genomic_DNA"/>
</dbReference>
<evidence type="ECO:0000256" key="3">
    <source>
        <dbReference type="ARBA" id="ARBA00048782"/>
    </source>
</evidence>
<protein>
    <recommendedName>
        <fullName evidence="4">Peptide methionine sulfoxide reductase MsrA</fullName>
        <shortName evidence="4">Protein-methionine-S-oxide reductase</shortName>
        <ecNumber evidence="4">1.8.4.11</ecNumber>
    </recommendedName>
    <alternativeName>
        <fullName evidence="4">Peptide-methionine (S)-S-oxide reductase</fullName>
        <shortName evidence="4">Peptide Met(O) reductase</shortName>
    </alternativeName>
</protein>
<dbReference type="InterPro" id="IPR036509">
    <property type="entry name" value="Met_Sox_Rdtase_MsrA_sf"/>
</dbReference>
<gene>
    <name evidence="4 6" type="primary">msrA</name>
    <name evidence="6" type="ORF">H9789_06105</name>
</gene>
<dbReference type="NCBIfam" id="TIGR00401">
    <property type="entry name" value="msrA"/>
    <property type="match status" value="1"/>
</dbReference>
<comment type="catalytic activity">
    <reaction evidence="3 4">
        <text>[thioredoxin]-disulfide + L-methionine + H2O = L-methionine (S)-S-oxide + [thioredoxin]-dithiol</text>
        <dbReference type="Rhea" id="RHEA:19993"/>
        <dbReference type="Rhea" id="RHEA-COMP:10698"/>
        <dbReference type="Rhea" id="RHEA-COMP:10700"/>
        <dbReference type="ChEBI" id="CHEBI:15377"/>
        <dbReference type="ChEBI" id="CHEBI:29950"/>
        <dbReference type="ChEBI" id="CHEBI:50058"/>
        <dbReference type="ChEBI" id="CHEBI:57844"/>
        <dbReference type="ChEBI" id="CHEBI:58772"/>
        <dbReference type="EC" id="1.8.4.11"/>
    </reaction>
</comment>
<evidence type="ECO:0000259" key="5">
    <source>
        <dbReference type="Pfam" id="PF01625"/>
    </source>
</evidence>
<organism evidence="6 7">
    <name type="scientific">Candidatus Paraprevotella stercoravium</name>
    <dbReference type="NCBI Taxonomy" id="2838725"/>
    <lineage>
        <taxon>Bacteria</taxon>
        <taxon>Pseudomonadati</taxon>
        <taxon>Bacteroidota</taxon>
        <taxon>Bacteroidia</taxon>
        <taxon>Bacteroidales</taxon>
        <taxon>Prevotellaceae</taxon>
        <taxon>Paraprevotella</taxon>
    </lineage>
</organism>
<dbReference type="AlphaFoldDB" id="A0A9E2L641"/>